<dbReference type="AlphaFoldDB" id="A0A367M745"/>
<evidence type="ECO:0000313" key="3">
    <source>
        <dbReference type="Proteomes" id="UP000253594"/>
    </source>
</evidence>
<dbReference type="EMBL" id="QORE01000719">
    <property type="protein sequence ID" value="RCI73092.1"/>
    <property type="molecule type" value="Genomic_DNA"/>
</dbReference>
<evidence type="ECO:0000313" key="2">
    <source>
        <dbReference type="EMBL" id="RCI73092.1"/>
    </source>
</evidence>
<protein>
    <submittedName>
        <fullName evidence="2">DUF3482 domain-containing protein</fullName>
    </submittedName>
</protein>
<gene>
    <name evidence="2" type="ORF">DT376_20165</name>
</gene>
<comment type="caution">
    <text evidence="2">The sequence shown here is derived from an EMBL/GenBank/DDBJ whole genome shotgun (WGS) entry which is preliminary data.</text>
</comment>
<dbReference type="Pfam" id="PF11981">
    <property type="entry name" value="DUF3482"/>
    <property type="match status" value="1"/>
</dbReference>
<proteinExistence type="predicted"/>
<feature type="non-terminal residue" evidence="2">
    <location>
        <position position="1"/>
    </location>
</feature>
<feature type="region of interest" description="Disordered" evidence="1">
    <location>
        <begin position="88"/>
        <end position="108"/>
    </location>
</feature>
<dbReference type="InterPro" id="IPR021871">
    <property type="entry name" value="DUF3482"/>
</dbReference>
<dbReference type="Proteomes" id="UP000253594">
    <property type="component" value="Unassembled WGS sequence"/>
</dbReference>
<name>A0A367M745_PSEAI</name>
<evidence type="ECO:0000256" key="1">
    <source>
        <dbReference type="SAM" id="MobiDB-lite"/>
    </source>
</evidence>
<reference evidence="2 3" key="1">
    <citation type="submission" date="2018-07" db="EMBL/GenBank/DDBJ databases">
        <title>Mechanisms of high-level aminoglycoside resistance among Gram-negative pathogens in Brazil.</title>
        <authorList>
            <person name="Ballaben A.S."/>
            <person name="Darini A.L.C."/>
            <person name="Doi Y."/>
        </authorList>
    </citation>
    <scope>NUCLEOTIDE SEQUENCE [LARGE SCALE GENOMIC DNA]</scope>
    <source>
        <strain evidence="2 3">B2-305</strain>
    </source>
</reference>
<organism evidence="2 3">
    <name type="scientific">Pseudomonas aeruginosa</name>
    <dbReference type="NCBI Taxonomy" id="287"/>
    <lineage>
        <taxon>Bacteria</taxon>
        <taxon>Pseudomonadati</taxon>
        <taxon>Pseudomonadota</taxon>
        <taxon>Gammaproteobacteria</taxon>
        <taxon>Pseudomonadales</taxon>
        <taxon>Pseudomonadaceae</taxon>
        <taxon>Pseudomonas</taxon>
    </lineage>
</organism>
<accession>A0A367M745</accession>
<sequence>LGAAAALGALAGGAWQTVGHYGSRLLGKLKGARELTVNDAVLRLLALRQRQLLAALQTRGHAAVEAIRLETPEDKQWREGKLPEALRKARAHPEWSSLNGRRVGGSDRQEQIDALAELLESGRRE</sequence>